<evidence type="ECO:0000313" key="3">
    <source>
        <dbReference type="WBParaSite" id="EVEC_0000287701-mRNA-1"/>
    </source>
</evidence>
<dbReference type="EMBL" id="UXUI01007408">
    <property type="protein sequence ID" value="VDD87442.1"/>
    <property type="molecule type" value="Genomic_DNA"/>
</dbReference>
<evidence type="ECO:0000313" key="1">
    <source>
        <dbReference type="EMBL" id="VDD87442.1"/>
    </source>
</evidence>
<sequence length="131" mass="15013">MRHRFDKSGGPKQCQKDLETPAKSIQPNQILILQSPLADYKYLGLRARSVRSIVLTERIHAYQDMSSEQAKCLLAAECINNTVQDDGQEFKEGKALRLEVSIKPPKIIFETTVVTAFLFMQWDEFQVEQLL</sequence>
<dbReference type="WBParaSite" id="EVEC_0000287701-mRNA-1">
    <property type="protein sequence ID" value="EVEC_0000287701-mRNA-1"/>
    <property type="gene ID" value="EVEC_0000287701"/>
</dbReference>
<organism evidence="3">
    <name type="scientific">Enterobius vermicularis</name>
    <name type="common">Human pinworm</name>
    <dbReference type="NCBI Taxonomy" id="51028"/>
    <lineage>
        <taxon>Eukaryota</taxon>
        <taxon>Metazoa</taxon>
        <taxon>Ecdysozoa</taxon>
        <taxon>Nematoda</taxon>
        <taxon>Chromadorea</taxon>
        <taxon>Rhabditida</taxon>
        <taxon>Spirurina</taxon>
        <taxon>Oxyuridomorpha</taxon>
        <taxon>Oxyuroidea</taxon>
        <taxon>Oxyuridae</taxon>
        <taxon>Enterobius</taxon>
    </lineage>
</organism>
<dbReference type="AlphaFoldDB" id="A0A0N4UZ40"/>
<reference evidence="3" key="1">
    <citation type="submission" date="2017-02" db="UniProtKB">
        <authorList>
            <consortium name="WormBaseParasite"/>
        </authorList>
    </citation>
    <scope>IDENTIFICATION</scope>
</reference>
<dbReference type="Proteomes" id="UP000274131">
    <property type="component" value="Unassembled WGS sequence"/>
</dbReference>
<accession>A0A0N4UZ40</accession>
<name>A0A0N4UZ40_ENTVE</name>
<evidence type="ECO:0000313" key="2">
    <source>
        <dbReference type="Proteomes" id="UP000274131"/>
    </source>
</evidence>
<protein>
    <submittedName>
        <fullName evidence="1 3">Uncharacterized protein</fullName>
    </submittedName>
</protein>
<keyword evidence="2" id="KW-1185">Reference proteome</keyword>
<reference evidence="1 2" key="2">
    <citation type="submission" date="2018-10" db="EMBL/GenBank/DDBJ databases">
        <authorList>
            <consortium name="Pathogen Informatics"/>
        </authorList>
    </citation>
    <scope>NUCLEOTIDE SEQUENCE [LARGE SCALE GENOMIC DNA]</scope>
</reference>
<proteinExistence type="predicted"/>
<gene>
    <name evidence="1" type="ORF">EVEC_LOCUS2585</name>
</gene>